<name>A0A1S2LSQ9_9BACI</name>
<accession>A0A1S2LSQ9</accession>
<evidence type="ECO:0000313" key="1">
    <source>
        <dbReference type="EMBL" id="OIJ14405.1"/>
    </source>
</evidence>
<dbReference type="SUPFAM" id="SSF52821">
    <property type="entry name" value="Rhodanese/Cell cycle control phosphatase"/>
    <property type="match status" value="1"/>
</dbReference>
<evidence type="ECO:0008006" key="3">
    <source>
        <dbReference type="Google" id="ProtNLM"/>
    </source>
</evidence>
<dbReference type="Proteomes" id="UP000179524">
    <property type="component" value="Unassembled WGS sequence"/>
</dbReference>
<protein>
    <recommendedName>
        <fullName evidence="3">Rhodanese domain-containing protein</fullName>
    </recommendedName>
</protein>
<dbReference type="Gene3D" id="3.40.250.10">
    <property type="entry name" value="Rhodanese-like domain"/>
    <property type="match status" value="1"/>
</dbReference>
<organism evidence="1 2">
    <name type="scientific">Anaerobacillus alkalilacustris</name>
    <dbReference type="NCBI Taxonomy" id="393763"/>
    <lineage>
        <taxon>Bacteria</taxon>
        <taxon>Bacillati</taxon>
        <taxon>Bacillota</taxon>
        <taxon>Bacilli</taxon>
        <taxon>Bacillales</taxon>
        <taxon>Bacillaceae</taxon>
        <taxon>Anaerobacillus</taxon>
    </lineage>
</organism>
<gene>
    <name evidence="1" type="ORF">BKP37_08660</name>
</gene>
<dbReference type="EMBL" id="MLQR01000020">
    <property type="protein sequence ID" value="OIJ14405.1"/>
    <property type="molecule type" value="Genomic_DNA"/>
</dbReference>
<dbReference type="InterPro" id="IPR036873">
    <property type="entry name" value="Rhodanese-like_dom_sf"/>
</dbReference>
<reference evidence="1 2" key="1">
    <citation type="submission" date="2016-10" db="EMBL/GenBank/DDBJ databases">
        <title>Draft genome sequences of four alkaliphilic bacteria belonging to the Anaerobacillus genus.</title>
        <authorList>
            <person name="Bassil N.M."/>
            <person name="Lloyd J.R."/>
        </authorList>
    </citation>
    <scope>NUCLEOTIDE SEQUENCE [LARGE SCALE GENOMIC DNA]</scope>
    <source>
        <strain evidence="1 2">DSM 18345</strain>
    </source>
</reference>
<evidence type="ECO:0000313" key="2">
    <source>
        <dbReference type="Proteomes" id="UP000179524"/>
    </source>
</evidence>
<keyword evidence="2" id="KW-1185">Reference proteome</keyword>
<dbReference type="AlphaFoldDB" id="A0A1S2LSQ9"/>
<proteinExistence type="predicted"/>
<dbReference type="OrthoDB" id="2967651at2"/>
<comment type="caution">
    <text evidence="1">The sequence shown here is derived from an EMBL/GenBank/DDBJ whole genome shotgun (WGS) entry which is preliminary data.</text>
</comment>
<dbReference type="RefSeq" id="WP_071309206.1">
    <property type="nucleotide sequence ID" value="NZ_MLQR01000020.1"/>
</dbReference>
<sequence>MYFTIISVTILLTVYYLYRRHFPVKGIECIELDKIVKTNNAYILDIRDYQLAHHHHQIKGTINIPLAYLKRNYRGLNSKGVYIIASNIVDVNISSRFLLRKGIKINGFYLIHHPNKKSNIQICTKRRDIHGLHG</sequence>